<evidence type="ECO:0000256" key="1">
    <source>
        <dbReference type="SAM" id="Phobius"/>
    </source>
</evidence>
<reference evidence="2 3" key="1">
    <citation type="submission" date="2011-05" db="EMBL/GenBank/DDBJ databases">
        <authorList>
            <person name="Muzny D."/>
            <person name="Qin X."/>
            <person name="Deng J."/>
            <person name="Jiang H."/>
            <person name="Liu Y."/>
            <person name="Qu J."/>
            <person name="Song X.-Z."/>
            <person name="Zhang L."/>
            <person name="Thornton R."/>
            <person name="Coyle M."/>
            <person name="Francisco L."/>
            <person name="Jackson L."/>
            <person name="Javaid M."/>
            <person name="Korchina V."/>
            <person name="Kovar C."/>
            <person name="Mata R."/>
            <person name="Mathew T."/>
            <person name="Ngo R."/>
            <person name="Nguyen L."/>
            <person name="Nguyen N."/>
            <person name="Okwuonu G."/>
            <person name="Ongeri F."/>
            <person name="Pham C."/>
            <person name="Simmons D."/>
            <person name="Wilczek-Boney K."/>
            <person name="Hale W."/>
            <person name="Jakkamsetti A."/>
            <person name="Pham P."/>
            <person name="Ruth R."/>
            <person name="San Lucas F."/>
            <person name="Warren J."/>
            <person name="Zhang J."/>
            <person name="Zhao Z."/>
            <person name="Zhou C."/>
            <person name="Zhu D."/>
            <person name="Lee S."/>
            <person name="Bess C."/>
            <person name="Blankenburg K."/>
            <person name="Forbes L."/>
            <person name="Fu Q."/>
            <person name="Gubbala S."/>
            <person name="Hirani K."/>
            <person name="Jayaseelan J.C."/>
            <person name="Lara F."/>
            <person name="Munidasa M."/>
            <person name="Palculict T."/>
            <person name="Patil S."/>
            <person name="Pu L.-L."/>
            <person name="Saada N."/>
            <person name="Tang L."/>
            <person name="Weissenberger G."/>
            <person name="Zhu Y."/>
            <person name="Hemphill L."/>
            <person name="Shang Y."/>
            <person name="Youmans B."/>
            <person name="Ayvaz T."/>
            <person name="Ross M."/>
            <person name="Santibanez J."/>
            <person name="Aqrawi P."/>
            <person name="Gross S."/>
            <person name="Joshi V."/>
            <person name="Fowler G."/>
            <person name="Nazareth L."/>
            <person name="Reid J."/>
            <person name="Worley K."/>
            <person name="Petrosino J."/>
            <person name="Highlander S."/>
            <person name="Gibbs R."/>
        </authorList>
    </citation>
    <scope>NUCLEOTIDE SEQUENCE [LARGE SCALE GENOMIC DNA]</scope>
    <source>
        <strain evidence="2 3">ATCC 51191</strain>
    </source>
</reference>
<dbReference type="AlphaFoldDB" id="F9EL71"/>
<organism evidence="2 3">
    <name type="scientific">Fusobacterium animalis ATCC 51191</name>
    <dbReference type="NCBI Taxonomy" id="997347"/>
    <lineage>
        <taxon>Bacteria</taxon>
        <taxon>Fusobacteriati</taxon>
        <taxon>Fusobacteriota</taxon>
        <taxon>Fusobacteriia</taxon>
        <taxon>Fusobacteriales</taxon>
        <taxon>Fusobacteriaceae</taxon>
        <taxon>Fusobacterium</taxon>
    </lineage>
</organism>
<accession>F9EL71</accession>
<evidence type="ECO:0000313" key="3">
    <source>
        <dbReference type="Proteomes" id="UP000005392"/>
    </source>
</evidence>
<feature type="transmembrane region" description="Helical" evidence="1">
    <location>
        <begin position="103"/>
        <end position="121"/>
    </location>
</feature>
<comment type="caution">
    <text evidence="2">The sequence shown here is derived from an EMBL/GenBank/DDBJ whole genome shotgun (WGS) entry which is preliminary data.</text>
</comment>
<dbReference type="EMBL" id="AFQD01000106">
    <property type="protein sequence ID" value="EGQ80280.1"/>
    <property type="molecule type" value="Genomic_DNA"/>
</dbReference>
<keyword evidence="1" id="KW-0812">Transmembrane</keyword>
<keyword evidence="1" id="KW-0472">Membrane</keyword>
<proteinExistence type="predicted"/>
<protein>
    <submittedName>
        <fullName evidence="2">Uncharacterized protein</fullName>
    </submittedName>
</protein>
<gene>
    <name evidence="2" type="ORF">HMPREF9094_0676</name>
</gene>
<keyword evidence="3" id="KW-1185">Reference proteome</keyword>
<sequence>MIAVIAGASAFITLKVEGLESTVAVLKTTIYPAYPENPANRNAGISFKFGKETFSFISIKMAIMDTKKYLRTPSVVASTSFKTTFVKTKAVAQKKIAIKAHSFAVNFAYIFLNSFFLYPLFKY</sequence>
<dbReference type="HOGENOM" id="CLU_2011922_0_0_0"/>
<dbReference type="Proteomes" id="UP000005392">
    <property type="component" value="Unassembled WGS sequence"/>
</dbReference>
<keyword evidence="1" id="KW-1133">Transmembrane helix</keyword>
<evidence type="ECO:0000313" key="2">
    <source>
        <dbReference type="EMBL" id="EGQ80280.1"/>
    </source>
</evidence>
<dbReference type="PATRIC" id="fig|997347.4.peg.629"/>
<name>F9EL71_9FUSO</name>